<proteinExistence type="predicted"/>
<dbReference type="EMBL" id="JAYMYQ010000011">
    <property type="protein sequence ID" value="KAK7304662.1"/>
    <property type="molecule type" value="Genomic_DNA"/>
</dbReference>
<evidence type="ECO:0000256" key="1">
    <source>
        <dbReference type="SAM" id="Phobius"/>
    </source>
</evidence>
<sequence length="126" mass="14371">MFLSLALSEQNLEENGPAVQIQIPILFCFSKASQKAKHHFLIPTSLSLSLSLSLFNINAFFFILLLLLLLLPQHSMFSQTMTAFNSPFPFQLFILCLPLIGSVYDALLFWFNDTYFGVLILRFSFP</sequence>
<dbReference type="AlphaFoldDB" id="A0AAN9JT12"/>
<organism evidence="2 3">
    <name type="scientific">Canavalia gladiata</name>
    <name type="common">Sword bean</name>
    <name type="synonym">Dolichos gladiatus</name>
    <dbReference type="NCBI Taxonomy" id="3824"/>
    <lineage>
        <taxon>Eukaryota</taxon>
        <taxon>Viridiplantae</taxon>
        <taxon>Streptophyta</taxon>
        <taxon>Embryophyta</taxon>
        <taxon>Tracheophyta</taxon>
        <taxon>Spermatophyta</taxon>
        <taxon>Magnoliopsida</taxon>
        <taxon>eudicotyledons</taxon>
        <taxon>Gunneridae</taxon>
        <taxon>Pentapetalae</taxon>
        <taxon>rosids</taxon>
        <taxon>fabids</taxon>
        <taxon>Fabales</taxon>
        <taxon>Fabaceae</taxon>
        <taxon>Papilionoideae</taxon>
        <taxon>50 kb inversion clade</taxon>
        <taxon>NPAAA clade</taxon>
        <taxon>indigoferoid/millettioid clade</taxon>
        <taxon>Phaseoleae</taxon>
        <taxon>Canavalia</taxon>
    </lineage>
</organism>
<keyword evidence="1" id="KW-1133">Transmembrane helix</keyword>
<feature type="transmembrane region" description="Helical" evidence="1">
    <location>
        <begin position="92"/>
        <end position="111"/>
    </location>
</feature>
<reference evidence="2 3" key="1">
    <citation type="submission" date="2024-01" db="EMBL/GenBank/DDBJ databases">
        <title>The genomes of 5 underutilized Papilionoideae crops provide insights into root nodulation and disease resistanc.</title>
        <authorList>
            <person name="Jiang F."/>
        </authorList>
    </citation>
    <scope>NUCLEOTIDE SEQUENCE [LARGE SCALE GENOMIC DNA]</scope>
    <source>
        <strain evidence="2">LVBAO_FW01</strain>
        <tissue evidence="2">Leaves</tissue>
    </source>
</reference>
<gene>
    <name evidence="2" type="ORF">VNO77_42547</name>
</gene>
<protein>
    <submittedName>
        <fullName evidence="2">Uncharacterized protein</fullName>
    </submittedName>
</protein>
<comment type="caution">
    <text evidence="2">The sequence shown here is derived from an EMBL/GenBank/DDBJ whole genome shotgun (WGS) entry which is preliminary data.</text>
</comment>
<keyword evidence="1" id="KW-0472">Membrane</keyword>
<accession>A0AAN9JT12</accession>
<evidence type="ECO:0000313" key="3">
    <source>
        <dbReference type="Proteomes" id="UP001367508"/>
    </source>
</evidence>
<feature type="transmembrane region" description="Helical" evidence="1">
    <location>
        <begin position="50"/>
        <end position="71"/>
    </location>
</feature>
<dbReference type="Proteomes" id="UP001367508">
    <property type="component" value="Unassembled WGS sequence"/>
</dbReference>
<name>A0AAN9JT12_CANGL</name>
<keyword evidence="3" id="KW-1185">Reference proteome</keyword>
<keyword evidence="1" id="KW-0812">Transmembrane</keyword>
<evidence type="ECO:0000313" key="2">
    <source>
        <dbReference type="EMBL" id="KAK7304662.1"/>
    </source>
</evidence>